<dbReference type="Proteomes" id="UP000315369">
    <property type="component" value="Unassembled WGS sequence"/>
</dbReference>
<proteinExistence type="predicted"/>
<gene>
    <name evidence="1" type="ORF">FJV41_14150</name>
</gene>
<organism evidence="1 2">
    <name type="scientific">Myxococcus llanfairpwllgwyngyllgogerychwyrndrobwllllantysiliogogogochensis</name>
    <dbReference type="NCBI Taxonomy" id="2590453"/>
    <lineage>
        <taxon>Bacteria</taxon>
        <taxon>Pseudomonadati</taxon>
        <taxon>Myxococcota</taxon>
        <taxon>Myxococcia</taxon>
        <taxon>Myxococcales</taxon>
        <taxon>Cystobacterineae</taxon>
        <taxon>Myxococcaceae</taxon>
        <taxon>Myxococcus</taxon>
    </lineage>
</organism>
<sequence>MKSRHLIGAMLAFGVLSGCGVTGEEDAEQAPNVSQVGALDACDGTMLWEYNFYSDASHFEQVGGIICKCRGTVVTWGDTSTPYVGYWSGVCPGQPTR</sequence>
<comment type="caution">
    <text evidence="1">The sequence shown here is derived from an EMBL/GenBank/DDBJ whole genome shotgun (WGS) entry which is preliminary data.</text>
</comment>
<reference evidence="1 2" key="1">
    <citation type="submission" date="2019-06" db="EMBL/GenBank/DDBJ databases">
        <authorList>
            <person name="Livingstone P."/>
            <person name="Whitworth D."/>
        </authorList>
    </citation>
    <scope>NUCLEOTIDE SEQUENCE [LARGE SCALE GENOMIC DNA]</scope>
    <source>
        <strain evidence="1 2">AM401</strain>
    </source>
</reference>
<evidence type="ECO:0000313" key="1">
    <source>
        <dbReference type="EMBL" id="TQF15306.1"/>
    </source>
</evidence>
<dbReference type="PROSITE" id="PS51257">
    <property type="entry name" value="PROKAR_LIPOPROTEIN"/>
    <property type="match status" value="1"/>
</dbReference>
<name>A0A540X231_9BACT</name>
<evidence type="ECO:0000313" key="2">
    <source>
        <dbReference type="Proteomes" id="UP000315369"/>
    </source>
</evidence>
<dbReference type="RefSeq" id="WP_141643001.1">
    <property type="nucleotide sequence ID" value="NZ_VIFM01000046.1"/>
</dbReference>
<evidence type="ECO:0008006" key="3">
    <source>
        <dbReference type="Google" id="ProtNLM"/>
    </source>
</evidence>
<dbReference type="OrthoDB" id="9949503at2"/>
<keyword evidence="2" id="KW-1185">Reference proteome</keyword>
<accession>A0A540X231</accession>
<dbReference type="AlphaFoldDB" id="A0A540X231"/>
<dbReference type="EMBL" id="VIFM01000046">
    <property type="protein sequence ID" value="TQF15306.1"/>
    <property type="molecule type" value="Genomic_DNA"/>
</dbReference>
<protein>
    <recommendedName>
        <fullName evidence="3">Lipoprotein</fullName>
    </recommendedName>
</protein>